<dbReference type="Proteomes" id="UP000321891">
    <property type="component" value="Unassembled WGS sequence"/>
</dbReference>
<dbReference type="PANTHER" id="PTHR36698">
    <property type="entry name" value="BLL5892 PROTEIN"/>
    <property type="match status" value="1"/>
</dbReference>
<evidence type="ECO:0000313" key="5">
    <source>
        <dbReference type="Proteomes" id="UP000032671"/>
    </source>
</evidence>
<accession>A0A0D6N135</accession>
<keyword evidence="1" id="KW-1133">Transmembrane helix</keyword>
<dbReference type="STRING" id="1231339.Abci_005_029"/>
<evidence type="ECO:0000313" key="3">
    <source>
        <dbReference type="EMBL" id="GAN59435.1"/>
    </source>
</evidence>
<dbReference type="PANTHER" id="PTHR36698:SF3">
    <property type="entry name" value="ABC-TYPE TRANSPORT AUXILIARY LIPOPROTEIN COMPONENT DOMAIN-CONTAINING PROTEIN"/>
    <property type="match status" value="1"/>
</dbReference>
<dbReference type="EMBL" id="BJVU01000009">
    <property type="protein sequence ID" value="GEL59420.1"/>
    <property type="molecule type" value="Genomic_DNA"/>
</dbReference>
<proteinExistence type="predicted"/>
<keyword evidence="1" id="KW-0472">Membrane</keyword>
<evidence type="ECO:0000256" key="1">
    <source>
        <dbReference type="SAM" id="Phobius"/>
    </source>
</evidence>
<accession>A0A6N3SPY7</accession>
<sequence>MAESTNRKTIIGAFVVGGGVLAMAILILFGHMRLFSSSREAVVVFQNSITGLSVGAPVTFRGVKVGSVKSITLRFDPKDHKAYIPVLLTLEPEQIHVVHDSFGGGSVHIQDLIDNGLRAELNVLSFVTGQSNIDLNFDKSTPAIFHPRITRETEIPARLSPVEKLKDTLGQIPVKEMAAHADKTLLSVQELTATLNEQLPPLIASIKATADHSDGTLSAATDAIRDLQKKLDVTLGKMDGLLQTTTSQMAGRGADLHATLASATKTLDTLQTILSPRSVDRANLDAALRDIAASAASLRGFAGDVEHNPQLLLMGRRP</sequence>
<keyword evidence="6" id="KW-1185">Reference proteome</keyword>
<dbReference type="AlphaFoldDB" id="A0A0D6N135"/>
<evidence type="ECO:0000313" key="6">
    <source>
        <dbReference type="Proteomes" id="UP000321891"/>
    </source>
</evidence>
<comment type="caution">
    <text evidence="3">The sequence shown here is derived from an EMBL/GenBank/DDBJ whole genome shotgun (WGS) entry which is preliminary data.</text>
</comment>
<dbReference type="RefSeq" id="WP_048837532.1">
    <property type="nucleotide sequence ID" value="NZ_BAMV01000005.1"/>
</dbReference>
<dbReference type="InterPro" id="IPR003399">
    <property type="entry name" value="Mce/MlaD"/>
</dbReference>
<gene>
    <name evidence="3" type="ORF">Abci_005_029</name>
    <name evidence="4" type="ORF">ACI01nite_20220</name>
</gene>
<evidence type="ECO:0000313" key="4">
    <source>
        <dbReference type="EMBL" id="GEL59420.1"/>
    </source>
</evidence>
<dbReference type="Proteomes" id="UP000032671">
    <property type="component" value="Unassembled WGS sequence"/>
</dbReference>
<keyword evidence="1" id="KW-0812">Transmembrane</keyword>
<name>A0A0D6N135_9PROT</name>
<organism evidence="3 5">
    <name type="scientific">Acetobacter cibinongensis</name>
    <dbReference type="NCBI Taxonomy" id="146475"/>
    <lineage>
        <taxon>Bacteria</taxon>
        <taxon>Pseudomonadati</taxon>
        <taxon>Pseudomonadota</taxon>
        <taxon>Alphaproteobacteria</taxon>
        <taxon>Acetobacterales</taxon>
        <taxon>Acetobacteraceae</taxon>
        <taxon>Acetobacter</taxon>
    </lineage>
</organism>
<evidence type="ECO:0000259" key="2">
    <source>
        <dbReference type="Pfam" id="PF02470"/>
    </source>
</evidence>
<dbReference type="EMBL" id="BAMV01000005">
    <property type="protein sequence ID" value="GAN59435.1"/>
    <property type="molecule type" value="Genomic_DNA"/>
</dbReference>
<reference evidence="4 6" key="2">
    <citation type="submission" date="2019-07" db="EMBL/GenBank/DDBJ databases">
        <title>Whole genome shotgun sequence of Acetobacter cibinongensis NBRC 16605.</title>
        <authorList>
            <person name="Hosoyama A."/>
            <person name="Uohara A."/>
            <person name="Ohji S."/>
            <person name="Ichikawa N."/>
        </authorList>
    </citation>
    <scope>NUCLEOTIDE SEQUENCE [LARGE SCALE GENOMIC DNA]</scope>
    <source>
        <strain evidence="4 6">NBRC 16605</strain>
    </source>
</reference>
<feature type="domain" description="Mce/MlaD" evidence="2">
    <location>
        <begin position="43"/>
        <end position="137"/>
    </location>
</feature>
<protein>
    <submittedName>
        <fullName evidence="3">Paraquat-inducible protein B</fullName>
    </submittedName>
</protein>
<reference evidence="3 5" key="1">
    <citation type="submission" date="2012-11" db="EMBL/GenBank/DDBJ databases">
        <title>Whole genome sequence of Acetobacter cibinongensis 4H-1.</title>
        <authorList>
            <person name="Azuma Y."/>
            <person name="Higashiura N."/>
            <person name="Hirakawa H."/>
            <person name="Matsushita K."/>
        </authorList>
    </citation>
    <scope>NUCLEOTIDE SEQUENCE [LARGE SCALE GENOMIC DNA]</scope>
    <source>
        <strain evidence="3 5">4H-1</strain>
    </source>
</reference>
<feature type="transmembrane region" description="Helical" evidence="1">
    <location>
        <begin position="12"/>
        <end position="32"/>
    </location>
</feature>
<dbReference type="Pfam" id="PF02470">
    <property type="entry name" value="MlaD"/>
    <property type="match status" value="1"/>
</dbReference>